<feature type="non-terminal residue" evidence="2">
    <location>
        <position position="80"/>
    </location>
</feature>
<proteinExistence type="predicted"/>
<feature type="chain" id="PRO_5004531876" description="Secreted protein" evidence="1">
    <location>
        <begin position="26"/>
        <end position="80"/>
    </location>
</feature>
<evidence type="ECO:0000256" key="1">
    <source>
        <dbReference type="SAM" id="SignalP"/>
    </source>
</evidence>
<reference evidence="2" key="1">
    <citation type="journal article" date="2013" name="BMC Genomics">
        <title>Unscrambling butterfly oogenesis.</title>
        <authorList>
            <person name="Carter J.M."/>
            <person name="Baker S.C."/>
            <person name="Pink R."/>
            <person name="Carter D.R."/>
            <person name="Collins A."/>
            <person name="Tomlin J."/>
            <person name="Gibbs M."/>
            <person name="Breuker C.J."/>
        </authorList>
    </citation>
    <scope>NUCLEOTIDE SEQUENCE</scope>
    <source>
        <tissue evidence="2">Ovary</tissue>
    </source>
</reference>
<organism evidence="2">
    <name type="scientific">Pararge aegeria</name>
    <name type="common">speckled wood butterfly</name>
    <dbReference type="NCBI Taxonomy" id="116150"/>
    <lineage>
        <taxon>Eukaryota</taxon>
        <taxon>Metazoa</taxon>
        <taxon>Ecdysozoa</taxon>
        <taxon>Arthropoda</taxon>
        <taxon>Hexapoda</taxon>
        <taxon>Insecta</taxon>
        <taxon>Pterygota</taxon>
        <taxon>Neoptera</taxon>
        <taxon>Endopterygota</taxon>
        <taxon>Lepidoptera</taxon>
        <taxon>Glossata</taxon>
        <taxon>Ditrysia</taxon>
        <taxon>Papilionoidea</taxon>
        <taxon>Nymphalidae</taxon>
        <taxon>Satyrinae</taxon>
        <taxon>Satyrini</taxon>
        <taxon>Parargina</taxon>
        <taxon>Pararge</taxon>
    </lineage>
</organism>
<sequence>MLFSCITYITSTALALAHRALSAAAAPADRLLLLRETQSRRLHIVRCAKLNMSPLSALRPSNNHYNIGTVGAFRQKATRL</sequence>
<name>S4P6W6_9NEOP</name>
<evidence type="ECO:0008006" key="3">
    <source>
        <dbReference type="Google" id="ProtNLM"/>
    </source>
</evidence>
<protein>
    <recommendedName>
        <fullName evidence="3">Secreted protein</fullName>
    </recommendedName>
</protein>
<accession>S4P6W6</accession>
<evidence type="ECO:0000313" key="2">
    <source>
        <dbReference type="EMBL" id="JAA85864.1"/>
    </source>
</evidence>
<keyword evidence="1" id="KW-0732">Signal</keyword>
<feature type="signal peptide" evidence="1">
    <location>
        <begin position="1"/>
        <end position="25"/>
    </location>
</feature>
<dbReference type="EMBL" id="GAIX01006696">
    <property type="protein sequence ID" value="JAA85864.1"/>
    <property type="molecule type" value="Transcribed_RNA"/>
</dbReference>
<dbReference type="AlphaFoldDB" id="S4P6W6"/>
<reference evidence="2" key="2">
    <citation type="submission" date="2013-05" db="EMBL/GenBank/DDBJ databases">
        <authorList>
            <person name="Carter J.-M."/>
            <person name="Baker S.C."/>
            <person name="Pink R."/>
            <person name="Carter D.R.F."/>
            <person name="Collins A."/>
            <person name="Tomlin J."/>
            <person name="Gibbs M."/>
            <person name="Breuker C.J."/>
        </authorList>
    </citation>
    <scope>NUCLEOTIDE SEQUENCE</scope>
    <source>
        <tissue evidence="2">Ovary</tissue>
    </source>
</reference>